<accession>A0A918DZ11</accession>
<evidence type="ECO:0000313" key="2">
    <source>
        <dbReference type="Proteomes" id="UP000599578"/>
    </source>
</evidence>
<dbReference type="RefSeq" id="WP_188862991.1">
    <property type="nucleotide sequence ID" value="NZ_BMLT01000021.1"/>
</dbReference>
<dbReference type="AlphaFoldDB" id="A0A918DZ11"/>
<gene>
    <name evidence="1" type="ORF">GCM10011348_45970</name>
</gene>
<protein>
    <submittedName>
        <fullName evidence="1">Uncharacterized protein</fullName>
    </submittedName>
</protein>
<organism evidence="1 2">
    <name type="scientific">Marinobacterium nitratireducens</name>
    <dbReference type="NCBI Taxonomy" id="518897"/>
    <lineage>
        <taxon>Bacteria</taxon>
        <taxon>Pseudomonadati</taxon>
        <taxon>Pseudomonadota</taxon>
        <taxon>Gammaproteobacteria</taxon>
        <taxon>Oceanospirillales</taxon>
        <taxon>Oceanospirillaceae</taxon>
        <taxon>Marinobacterium</taxon>
    </lineage>
</organism>
<comment type="caution">
    <text evidence="1">The sequence shown here is derived from an EMBL/GenBank/DDBJ whole genome shotgun (WGS) entry which is preliminary data.</text>
</comment>
<sequence length="82" mass="9333">MRHEILDIIDEAIDGELPDLDFAIFEADDIEDLRACHPELIGDETPVELNFDPASIQGLYVAQYRGVPLYQTTMSPEEWRAV</sequence>
<reference evidence="1 2" key="1">
    <citation type="journal article" date="2014" name="Int. J. Syst. Evol. Microbiol.">
        <title>Complete genome sequence of Corynebacterium casei LMG S-19264T (=DSM 44701T), isolated from a smear-ripened cheese.</title>
        <authorList>
            <consortium name="US DOE Joint Genome Institute (JGI-PGF)"/>
            <person name="Walter F."/>
            <person name="Albersmeier A."/>
            <person name="Kalinowski J."/>
            <person name="Ruckert C."/>
        </authorList>
    </citation>
    <scope>NUCLEOTIDE SEQUENCE [LARGE SCALE GENOMIC DNA]</scope>
    <source>
        <strain evidence="1 2">CGMCC 1.7286</strain>
    </source>
</reference>
<name>A0A918DZ11_9GAMM</name>
<dbReference type="Proteomes" id="UP000599578">
    <property type="component" value="Unassembled WGS sequence"/>
</dbReference>
<dbReference type="EMBL" id="BMLT01000021">
    <property type="protein sequence ID" value="GGO89073.1"/>
    <property type="molecule type" value="Genomic_DNA"/>
</dbReference>
<proteinExistence type="predicted"/>
<keyword evidence="2" id="KW-1185">Reference proteome</keyword>
<evidence type="ECO:0000313" key="1">
    <source>
        <dbReference type="EMBL" id="GGO89073.1"/>
    </source>
</evidence>